<dbReference type="OrthoDB" id="7504167at2"/>
<dbReference type="GO" id="GO:0006760">
    <property type="term" value="P:folic acid-containing compound metabolic process"/>
    <property type="evidence" value="ECO:0007669"/>
    <property type="project" value="InterPro"/>
</dbReference>
<dbReference type="NCBIfam" id="TIGR00526">
    <property type="entry name" value="folB_dom"/>
    <property type="match status" value="1"/>
</dbReference>
<proteinExistence type="predicted"/>
<evidence type="ECO:0000259" key="1">
    <source>
        <dbReference type="SMART" id="SM00905"/>
    </source>
</evidence>
<reference evidence="2 3" key="1">
    <citation type="submission" date="2019-08" db="EMBL/GenBank/DDBJ databases">
        <title>Sphingorhabdus soil sp. nov., isolated from arctic soil.</title>
        <authorList>
            <person name="Liu Y."/>
        </authorList>
    </citation>
    <scope>NUCLEOTIDE SEQUENCE [LARGE SCALE GENOMIC DNA]</scope>
    <source>
        <strain evidence="2 3">D-2Q-5-6</strain>
    </source>
</reference>
<dbReference type="EMBL" id="VOPY01000003">
    <property type="protein sequence ID" value="TXC68135.1"/>
    <property type="molecule type" value="Genomic_DNA"/>
</dbReference>
<dbReference type="Pfam" id="PF02152">
    <property type="entry name" value="FolB"/>
    <property type="match status" value="1"/>
</dbReference>
<comment type="caution">
    <text evidence="2">The sequence shown here is derived from an EMBL/GenBank/DDBJ whole genome shotgun (WGS) entry which is preliminary data.</text>
</comment>
<evidence type="ECO:0000313" key="3">
    <source>
        <dbReference type="Proteomes" id="UP000321129"/>
    </source>
</evidence>
<dbReference type="GO" id="GO:0004150">
    <property type="term" value="F:dihydroneopterin aldolase activity"/>
    <property type="evidence" value="ECO:0007669"/>
    <property type="project" value="InterPro"/>
</dbReference>
<gene>
    <name evidence="2" type="ORF">FSZ31_10555</name>
</gene>
<dbReference type="InterPro" id="IPR006157">
    <property type="entry name" value="FolB_dom"/>
</dbReference>
<dbReference type="Proteomes" id="UP000321129">
    <property type="component" value="Unassembled WGS sequence"/>
</dbReference>
<dbReference type="Gene3D" id="3.30.1130.10">
    <property type="match status" value="1"/>
</dbReference>
<dbReference type="InterPro" id="IPR043133">
    <property type="entry name" value="GTP-CH-I_C/QueF"/>
</dbReference>
<name>A0A5C6U949_9SPHN</name>
<dbReference type="SMART" id="SM00905">
    <property type="entry name" value="FolB"/>
    <property type="match status" value="1"/>
</dbReference>
<evidence type="ECO:0000313" key="2">
    <source>
        <dbReference type="EMBL" id="TXC68135.1"/>
    </source>
</evidence>
<dbReference type="AlphaFoldDB" id="A0A5C6U949"/>
<protein>
    <submittedName>
        <fullName evidence="2">Dihydroneopterin aldolase</fullName>
    </submittedName>
</protein>
<dbReference type="SUPFAM" id="SSF55620">
    <property type="entry name" value="Tetrahydrobiopterin biosynthesis enzymes-like"/>
    <property type="match status" value="1"/>
</dbReference>
<feature type="domain" description="Dihydroneopterin aldolase/epimerase" evidence="1">
    <location>
        <begin position="22"/>
        <end position="135"/>
    </location>
</feature>
<accession>A0A5C6U949</accession>
<sequence length="138" mass="15592">MRWSHRPRQKVPHLTQSDTLILAVDDLEIDVLTGIYSEETHLPQPLRIAVRAELAIADRYAPDTPLSASKNYMDLKHAATSAIPRDRHFTLIESVAEHIIETIFLQDDKVTAVTVSIVKLAIAEASEKIGITMRRTRR</sequence>
<keyword evidence="3" id="KW-1185">Reference proteome</keyword>
<organism evidence="2 3">
    <name type="scientific">Flavisphingopyxis soli</name>
    <dbReference type="NCBI Taxonomy" id="2601267"/>
    <lineage>
        <taxon>Bacteria</taxon>
        <taxon>Pseudomonadati</taxon>
        <taxon>Pseudomonadota</taxon>
        <taxon>Alphaproteobacteria</taxon>
        <taxon>Sphingomonadales</taxon>
        <taxon>Sphingopyxidaceae</taxon>
        <taxon>Flavisphingopyxis</taxon>
    </lineage>
</organism>